<gene>
    <name evidence="2" type="ORF">QFZ22_000797</name>
</gene>
<dbReference type="RefSeq" id="WP_306972342.1">
    <property type="nucleotide sequence ID" value="NZ_JAUSZV010000005.1"/>
</dbReference>
<feature type="region of interest" description="Disordered" evidence="1">
    <location>
        <begin position="80"/>
        <end position="114"/>
    </location>
</feature>
<evidence type="ECO:0000313" key="3">
    <source>
        <dbReference type="Proteomes" id="UP001234216"/>
    </source>
</evidence>
<dbReference type="AlphaFoldDB" id="A0AAW8F4N3"/>
<dbReference type="EMBL" id="JAUSZV010000005">
    <property type="protein sequence ID" value="MDQ0904812.1"/>
    <property type="molecule type" value="Genomic_DNA"/>
</dbReference>
<dbReference type="Proteomes" id="UP001234216">
    <property type="component" value="Unassembled WGS sequence"/>
</dbReference>
<proteinExistence type="predicted"/>
<protein>
    <submittedName>
        <fullName evidence="2">Uncharacterized protein</fullName>
    </submittedName>
</protein>
<feature type="region of interest" description="Disordered" evidence="1">
    <location>
        <begin position="1"/>
        <end position="37"/>
    </location>
</feature>
<organism evidence="2 3">
    <name type="scientific">Streptomyces canus</name>
    <dbReference type="NCBI Taxonomy" id="58343"/>
    <lineage>
        <taxon>Bacteria</taxon>
        <taxon>Bacillati</taxon>
        <taxon>Actinomycetota</taxon>
        <taxon>Actinomycetes</taxon>
        <taxon>Kitasatosporales</taxon>
        <taxon>Streptomycetaceae</taxon>
        <taxon>Streptomyces</taxon>
        <taxon>Streptomyces aurantiacus group</taxon>
    </lineage>
</organism>
<evidence type="ECO:0000313" key="2">
    <source>
        <dbReference type="EMBL" id="MDQ0904812.1"/>
    </source>
</evidence>
<sequence>MPRNAPGRGRWDDFAYHPKDGRLSSVEGDNGDLLLVDPSRQPMKTVLKKGAFPPAEASATAGSRKSYSATFFDQGRQLLRGRLRRQRQSPRPDHGYDPRPLAAHRTGKGARRRP</sequence>
<accession>A0AAW8F4N3</accession>
<comment type="caution">
    <text evidence="2">The sequence shown here is derived from an EMBL/GenBank/DDBJ whole genome shotgun (WGS) entry which is preliminary data.</text>
</comment>
<feature type="compositionally biased region" description="Basic residues" evidence="1">
    <location>
        <begin position="105"/>
        <end position="114"/>
    </location>
</feature>
<name>A0AAW8F4N3_9ACTN</name>
<reference evidence="2" key="1">
    <citation type="submission" date="2023-07" db="EMBL/GenBank/DDBJ databases">
        <title>Comparative genomics of wheat-associated soil bacteria to identify genetic determinants of phenazine resistance.</title>
        <authorList>
            <person name="Mouncey N."/>
        </authorList>
    </citation>
    <scope>NUCLEOTIDE SEQUENCE</scope>
    <source>
        <strain evidence="2">V4I22</strain>
    </source>
</reference>
<feature type="compositionally biased region" description="Basic and acidic residues" evidence="1">
    <location>
        <begin position="9"/>
        <end position="22"/>
    </location>
</feature>
<evidence type="ECO:0000256" key="1">
    <source>
        <dbReference type="SAM" id="MobiDB-lite"/>
    </source>
</evidence>